<dbReference type="RefSeq" id="XP_012178824.1">
    <property type="nucleotide sequence ID" value="XM_012323434.1"/>
</dbReference>
<feature type="region of interest" description="Disordered" evidence="1">
    <location>
        <begin position="1"/>
        <end position="183"/>
    </location>
</feature>
<dbReference type="HOGENOM" id="CLU_1475185_0_0_1"/>
<dbReference type="AlphaFoldDB" id="J4I8J9"/>
<reference evidence="2 3" key="1">
    <citation type="journal article" date="2012" name="Appl. Environ. Microbiol.">
        <title>Short-read sequencing for genomic analysis of the brown rot fungus Fibroporia radiculosa.</title>
        <authorList>
            <person name="Tang J.D."/>
            <person name="Perkins A.D."/>
            <person name="Sonstegard T.S."/>
            <person name="Schroeder S.G."/>
            <person name="Burgess S.C."/>
            <person name="Diehl S.V."/>
        </authorList>
    </citation>
    <scope>NUCLEOTIDE SEQUENCE [LARGE SCALE GENOMIC DNA]</scope>
    <source>
        <strain evidence="2 3">TFFH 294</strain>
    </source>
</reference>
<feature type="compositionally biased region" description="Basic and acidic residues" evidence="1">
    <location>
        <begin position="65"/>
        <end position="74"/>
    </location>
</feature>
<evidence type="ECO:0000256" key="1">
    <source>
        <dbReference type="SAM" id="MobiDB-lite"/>
    </source>
</evidence>
<feature type="compositionally biased region" description="Acidic residues" evidence="1">
    <location>
        <begin position="80"/>
        <end position="91"/>
    </location>
</feature>
<name>J4I8J9_9APHY</name>
<evidence type="ECO:0000313" key="2">
    <source>
        <dbReference type="EMBL" id="CCL99541.1"/>
    </source>
</evidence>
<dbReference type="InParanoid" id="J4I8J9"/>
<feature type="compositionally biased region" description="Polar residues" evidence="1">
    <location>
        <begin position="47"/>
        <end position="59"/>
    </location>
</feature>
<dbReference type="GeneID" id="24094452"/>
<feature type="compositionally biased region" description="Polar residues" evidence="1">
    <location>
        <begin position="128"/>
        <end position="159"/>
    </location>
</feature>
<proteinExistence type="predicted"/>
<organism evidence="2 3">
    <name type="scientific">Fibroporia radiculosa</name>
    <dbReference type="NCBI Taxonomy" id="599839"/>
    <lineage>
        <taxon>Eukaryota</taxon>
        <taxon>Fungi</taxon>
        <taxon>Dikarya</taxon>
        <taxon>Basidiomycota</taxon>
        <taxon>Agaricomycotina</taxon>
        <taxon>Agaricomycetes</taxon>
        <taxon>Polyporales</taxon>
        <taxon>Fibroporiaceae</taxon>
        <taxon>Fibroporia</taxon>
    </lineage>
</organism>
<sequence>MDVTPSLAALDKPLHLSNTSDVLPVHQVDAAGTISTADENDDVQDGIANNISPVSSPRTGVTGRFYDDHDDRDSSSSGDEFSDDDDDDDDDLRSRGRPTKTIGAVPRNSATAPSRNSSSNARPPNATTQTSQAPSQPHASPTSAQTTPSNTQPSNSARQPSRGLLKRPHSIQPTGAVKHQESS</sequence>
<keyword evidence="3" id="KW-1185">Reference proteome</keyword>
<gene>
    <name evidence="2" type="ORF">FIBRA_01559</name>
</gene>
<dbReference type="Proteomes" id="UP000006352">
    <property type="component" value="Unassembled WGS sequence"/>
</dbReference>
<accession>J4I8J9</accession>
<evidence type="ECO:0000313" key="3">
    <source>
        <dbReference type="Proteomes" id="UP000006352"/>
    </source>
</evidence>
<protein>
    <submittedName>
        <fullName evidence="2">Uncharacterized protein</fullName>
    </submittedName>
</protein>
<dbReference type="EMBL" id="HE796939">
    <property type="protein sequence ID" value="CCL99541.1"/>
    <property type="molecule type" value="Genomic_DNA"/>
</dbReference>
<feature type="compositionally biased region" description="Low complexity" evidence="1">
    <location>
        <begin position="107"/>
        <end position="127"/>
    </location>
</feature>